<protein>
    <recommendedName>
        <fullName evidence="3">O-acetyl-ADP-ribose deacetylase (Regulator of RNase III)</fullName>
    </recommendedName>
</protein>
<dbReference type="EMBL" id="SOQX01000004">
    <property type="protein sequence ID" value="TDY00933.1"/>
    <property type="molecule type" value="Genomic_DNA"/>
</dbReference>
<accession>A0A4R8IUG5</accession>
<dbReference type="SUPFAM" id="SSF52949">
    <property type="entry name" value="Macro domain-like"/>
    <property type="match status" value="1"/>
</dbReference>
<sequence>MTSDSFKPTLIRDREQPEWQVDGRALFIRPATHMPWQADVRVVEQDSWLVLGESSGLREDERPAWVQANQLESAPSYRPGSVIARAGQPPQLMMILYDLDQQPICQPHWVKQALSAVLDHAHDHDLSRLQIPLPGYQYGGLTAEAAFTLLLGELRAHRQKKPATILLALPDERLRQQLLSLLSEIEGC</sequence>
<dbReference type="InterPro" id="IPR043472">
    <property type="entry name" value="Macro_dom-like"/>
</dbReference>
<evidence type="ECO:0000313" key="2">
    <source>
        <dbReference type="Proteomes" id="UP000294914"/>
    </source>
</evidence>
<evidence type="ECO:0000313" key="1">
    <source>
        <dbReference type="EMBL" id="TDY00933.1"/>
    </source>
</evidence>
<dbReference type="AlphaFoldDB" id="A0A4R8IUG5"/>
<gene>
    <name evidence="1" type="ORF">EDC23_1678</name>
</gene>
<comment type="caution">
    <text evidence="1">The sequence shown here is derived from an EMBL/GenBank/DDBJ whole genome shotgun (WGS) entry which is preliminary data.</text>
</comment>
<dbReference type="OrthoDB" id="9982280at2"/>
<dbReference type="RefSeq" id="WP_134083376.1">
    <property type="nucleotide sequence ID" value="NZ_SOQX01000004.1"/>
</dbReference>
<proteinExistence type="predicted"/>
<name>A0A4R8IUG5_9GAMM</name>
<reference evidence="1 2" key="1">
    <citation type="submission" date="2019-03" db="EMBL/GenBank/DDBJ databases">
        <title>Genomic Encyclopedia of Type Strains, Phase IV (KMG-IV): sequencing the most valuable type-strain genomes for metagenomic binning, comparative biology and taxonomic classification.</title>
        <authorList>
            <person name="Goeker M."/>
        </authorList>
    </citation>
    <scope>NUCLEOTIDE SEQUENCE [LARGE SCALE GENOMIC DNA]</scope>
    <source>
        <strain evidence="1 2">DSM 16326</strain>
    </source>
</reference>
<evidence type="ECO:0008006" key="3">
    <source>
        <dbReference type="Google" id="ProtNLM"/>
    </source>
</evidence>
<keyword evidence="2" id="KW-1185">Reference proteome</keyword>
<dbReference type="Proteomes" id="UP000294914">
    <property type="component" value="Unassembled WGS sequence"/>
</dbReference>
<organism evidence="1 2">
    <name type="scientific">Thiohalophilus thiocyanatoxydans</name>
    <dbReference type="NCBI Taxonomy" id="381308"/>
    <lineage>
        <taxon>Bacteria</taxon>
        <taxon>Pseudomonadati</taxon>
        <taxon>Pseudomonadota</taxon>
        <taxon>Gammaproteobacteria</taxon>
        <taxon>Thiohalomonadales</taxon>
        <taxon>Thiohalophilaceae</taxon>
        <taxon>Thiohalophilus</taxon>
    </lineage>
</organism>